<dbReference type="GO" id="GO:0016020">
    <property type="term" value="C:membrane"/>
    <property type="evidence" value="ECO:0007669"/>
    <property type="project" value="InterPro"/>
</dbReference>
<gene>
    <name evidence="2" type="ORF">BV53_05730</name>
</gene>
<dbReference type="Gene3D" id="2.60.40.10">
    <property type="entry name" value="Immunoglobulins"/>
    <property type="match status" value="3"/>
</dbReference>
<sequence>MATVENTVKYVKLIPTVNDPDATVKVGKGSSLTTVTSGSASSAIALDVGPNAITVEVTAEDGATTTYTVTVTRTSMEPTLKGWLGLESSFTEDNPTNLGVTSDDQRLNLTWTANARILIHTNQRIGHAVQYRRKDDTSWTTSTYSLGPTATNYSITGLENGTLYDVRIFIFLSISNSETVLHHGSNFVTGRGTPLAPTTDARLSALTASSSPGASRPFTPLTLSPAFASYTTSYTATVANTVTHVKITPTVRDSVATVKVGKGESLTKVSSGAASEAIALDVGTNAVTVEVTAQDGTTMKTYTVTVTRQSTDATLSDLTASSSPGASESFTSLTLSPDFASDTDSYTATVVNTMTHVKITPTANNSAAMVKVGKGESLTKVSSGTASEAIALRVGENAITVEVTAEDGTTKKTYTVTVTRQRSTDATLSGLTARARSITIKTRSDKRPFTLLPLSPDFAADTDSYTAMVASTVTNVKITPTVNNSAAMVKVGKKGESLTTVSSGTASEAIALRVGENAVTVEVTAEDEATKKTYTVTVTRGSTDPTVGVLLDTQLNRYNPTNLNIMADDQRLNLTWINPSNTNGLDHWILYKRQDDTIWTTGGSISSSFGETATSYSITGLESGTVYEVRVVVLAFTGTSLSTGNLRRGNFVTGSGTTLAPKPGSGTEGGFTPMTLGTPVTFASGLTPDLEPSFGSTSVPDQSYTEGVEITPLVLPAATGGNGPLTYALTPSLPDGLTLDLATRRLSGTPTTPQDGRQYTWTATDADGDVAELTFTIAIAVDPHRQRVREASRRALAEMARRSMSGALDTIGARFGAVGGSGLSLAGQPVSLESV</sequence>
<dbReference type="GO" id="GO:0005509">
    <property type="term" value="F:calcium ion binding"/>
    <property type="evidence" value="ECO:0007669"/>
    <property type="project" value="InterPro"/>
</dbReference>
<accession>A0A1T1D0L3</accession>
<dbReference type="SMART" id="SM00060">
    <property type="entry name" value="FN3"/>
    <property type="match status" value="2"/>
</dbReference>
<dbReference type="PANTHER" id="PTHR14776">
    <property type="entry name" value="CADHERIN-LIKE AND PC-ESTERASE DOMAIN-CONTAINING PROTEIN 1"/>
    <property type="match status" value="1"/>
</dbReference>
<name>A0A1T1D0L3_9SYNE</name>
<feature type="non-terminal residue" evidence="2">
    <location>
        <position position="835"/>
    </location>
</feature>
<feature type="domain" description="Fibronectin type-III" evidence="1">
    <location>
        <begin position="559"/>
        <end position="656"/>
    </location>
</feature>
<dbReference type="PANTHER" id="PTHR14776:SF1">
    <property type="entry name" value="CADHERIN-LIKE AND PC-ESTERASE DOMAIN-CONTAINING PROTEIN 1"/>
    <property type="match status" value="1"/>
</dbReference>
<proteinExistence type="predicted"/>
<evidence type="ECO:0000259" key="1">
    <source>
        <dbReference type="PROSITE" id="PS50853"/>
    </source>
</evidence>
<evidence type="ECO:0000313" key="2">
    <source>
        <dbReference type="EMBL" id="OOV34405.1"/>
    </source>
</evidence>
<feature type="domain" description="Fibronectin type-III" evidence="1">
    <location>
        <begin position="94"/>
        <end position="192"/>
    </location>
</feature>
<comment type="caution">
    <text evidence="2">The sequence shown here is derived from an EMBL/GenBank/DDBJ whole genome shotgun (WGS) entry which is preliminary data.</text>
</comment>
<reference evidence="2 3" key="1">
    <citation type="submission" date="2017-02" db="EMBL/GenBank/DDBJ databases">
        <title>Draft Genome Sequences of 'Candidatus Synechococcus spongiarum', Cyanobacterial Symbionts of the Mediterranean Sponge Aplysina aerophoba from two locations.</title>
        <authorList>
            <person name="Slaby B.M."/>
            <person name="Hentschel U."/>
        </authorList>
    </citation>
    <scope>NUCLEOTIDE SEQUENCE [LARGE SCALE GENOMIC DNA]</scope>
    <source>
        <strain evidence="2">LMB bulk15N</strain>
    </source>
</reference>
<dbReference type="SUPFAM" id="SSF49313">
    <property type="entry name" value="Cadherin-like"/>
    <property type="match status" value="1"/>
</dbReference>
<dbReference type="InterPro" id="IPR015919">
    <property type="entry name" value="Cadherin-like_sf"/>
</dbReference>
<dbReference type="InterPro" id="IPR013783">
    <property type="entry name" value="Ig-like_fold"/>
</dbReference>
<dbReference type="Pfam" id="PF12733">
    <property type="entry name" value="Cadherin-like"/>
    <property type="match status" value="4"/>
</dbReference>
<dbReference type="Pfam" id="PF00041">
    <property type="entry name" value="fn3"/>
    <property type="match status" value="1"/>
</dbReference>
<dbReference type="InterPro" id="IPR025883">
    <property type="entry name" value="Cadherin-like_domain"/>
</dbReference>
<dbReference type="PROSITE" id="PS50853">
    <property type="entry name" value="FN3"/>
    <property type="match status" value="2"/>
</dbReference>
<dbReference type="Proteomes" id="UP000242590">
    <property type="component" value="Unassembled WGS sequence"/>
</dbReference>
<dbReference type="CDD" id="cd00063">
    <property type="entry name" value="FN3"/>
    <property type="match status" value="2"/>
</dbReference>
<evidence type="ECO:0000313" key="3">
    <source>
        <dbReference type="Proteomes" id="UP000242590"/>
    </source>
</evidence>
<dbReference type="RefSeq" id="WP_180374383.1">
    <property type="nucleotide sequence ID" value="NZ_MWLE01000080.1"/>
</dbReference>
<dbReference type="InterPro" id="IPR036116">
    <property type="entry name" value="FN3_sf"/>
</dbReference>
<organism evidence="2 3">
    <name type="scientific">Candidatus Synechococcus spongiarum LMB bulk15N</name>
    <dbReference type="NCBI Taxonomy" id="1943583"/>
    <lineage>
        <taxon>Bacteria</taxon>
        <taxon>Bacillati</taxon>
        <taxon>Cyanobacteriota</taxon>
        <taxon>Cyanophyceae</taxon>
        <taxon>Synechococcales</taxon>
        <taxon>Synechococcaceae</taxon>
        <taxon>Synechococcus</taxon>
    </lineage>
</organism>
<dbReference type="InterPro" id="IPR003961">
    <property type="entry name" value="FN3_dom"/>
</dbReference>
<dbReference type="Pfam" id="PF05345">
    <property type="entry name" value="He_PIG"/>
    <property type="match status" value="1"/>
</dbReference>
<dbReference type="AlphaFoldDB" id="A0A1T1D0L3"/>
<dbReference type="EMBL" id="MWLE01000080">
    <property type="protein sequence ID" value="OOV34405.1"/>
    <property type="molecule type" value="Genomic_DNA"/>
</dbReference>
<protein>
    <recommendedName>
        <fullName evidence="1">Fibronectin type-III domain-containing protein</fullName>
    </recommendedName>
</protein>
<dbReference type="SUPFAM" id="SSF49265">
    <property type="entry name" value="Fibronectin type III"/>
    <property type="match status" value="1"/>
</dbReference>